<dbReference type="AlphaFoldDB" id="A0ABD2XIP9"/>
<reference evidence="4 5" key="1">
    <citation type="journal article" date="2024" name="bioRxiv">
        <title>A reference genome for Trichogramma kaykai: A tiny desert-dwelling parasitoid wasp with competing sex-ratio distorters.</title>
        <authorList>
            <person name="Culotta J."/>
            <person name="Lindsey A.R."/>
        </authorList>
    </citation>
    <scope>NUCLEOTIDE SEQUENCE [LARGE SCALE GENOMIC DNA]</scope>
    <source>
        <strain evidence="4 5">KSX58</strain>
    </source>
</reference>
<keyword evidence="5" id="KW-1185">Reference proteome</keyword>
<dbReference type="Pfam" id="PF12796">
    <property type="entry name" value="Ank_2"/>
    <property type="match status" value="2"/>
</dbReference>
<dbReference type="InterPro" id="IPR036770">
    <property type="entry name" value="Ankyrin_rpt-contain_sf"/>
</dbReference>
<feature type="repeat" description="ANK" evidence="3">
    <location>
        <begin position="263"/>
        <end position="295"/>
    </location>
</feature>
<proteinExistence type="predicted"/>
<dbReference type="PROSITE" id="PS50297">
    <property type="entry name" value="ANK_REP_REGION"/>
    <property type="match status" value="6"/>
</dbReference>
<evidence type="ECO:0000256" key="2">
    <source>
        <dbReference type="ARBA" id="ARBA00023043"/>
    </source>
</evidence>
<evidence type="ECO:0000313" key="4">
    <source>
        <dbReference type="EMBL" id="KAL3405020.1"/>
    </source>
</evidence>
<name>A0ABD2XIP9_9HYME</name>
<dbReference type="EMBL" id="JBJJXI010000022">
    <property type="protein sequence ID" value="KAL3405020.1"/>
    <property type="molecule type" value="Genomic_DNA"/>
</dbReference>
<protein>
    <submittedName>
        <fullName evidence="4">Uncharacterized protein</fullName>
    </submittedName>
</protein>
<feature type="repeat" description="ANK" evidence="3">
    <location>
        <begin position="547"/>
        <end position="579"/>
    </location>
</feature>
<keyword evidence="2 3" id="KW-0040">ANK repeat</keyword>
<feature type="repeat" description="ANK" evidence="3">
    <location>
        <begin position="418"/>
        <end position="450"/>
    </location>
</feature>
<evidence type="ECO:0000313" key="5">
    <source>
        <dbReference type="Proteomes" id="UP001627154"/>
    </source>
</evidence>
<dbReference type="InterPro" id="IPR002110">
    <property type="entry name" value="Ankyrin_rpt"/>
</dbReference>
<dbReference type="SUPFAM" id="SSF48403">
    <property type="entry name" value="Ankyrin repeat"/>
    <property type="match status" value="2"/>
</dbReference>
<evidence type="ECO:0000256" key="1">
    <source>
        <dbReference type="ARBA" id="ARBA00022737"/>
    </source>
</evidence>
<dbReference type="SMART" id="SM00248">
    <property type="entry name" value="ANK"/>
    <property type="match status" value="14"/>
</dbReference>
<evidence type="ECO:0000256" key="3">
    <source>
        <dbReference type="PROSITE-ProRule" id="PRU00023"/>
    </source>
</evidence>
<dbReference type="Pfam" id="PF13857">
    <property type="entry name" value="Ank_5"/>
    <property type="match status" value="3"/>
</dbReference>
<organism evidence="4 5">
    <name type="scientific">Trichogramma kaykai</name>
    <dbReference type="NCBI Taxonomy" id="54128"/>
    <lineage>
        <taxon>Eukaryota</taxon>
        <taxon>Metazoa</taxon>
        <taxon>Ecdysozoa</taxon>
        <taxon>Arthropoda</taxon>
        <taxon>Hexapoda</taxon>
        <taxon>Insecta</taxon>
        <taxon>Pterygota</taxon>
        <taxon>Neoptera</taxon>
        <taxon>Endopterygota</taxon>
        <taxon>Hymenoptera</taxon>
        <taxon>Apocrita</taxon>
        <taxon>Proctotrupomorpha</taxon>
        <taxon>Chalcidoidea</taxon>
        <taxon>Trichogrammatidae</taxon>
        <taxon>Trichogramma</taxon>
    </lineage>
</organism>
<gene>
    <name evidence="4" type="ORF">TKK_002656</name>
</gene>
<dbReference type="Proteomes" id="UP001627154">
    <property type="component" value="Unassembled WGS sequence"/>
</dbReference>
<dbReference type="PANTHER" id="PTHR24198:SF165">
    <property type="entry name" value="ANKYRIN REPEAT-CONTAINING PROTEIN-RELATED"/>
    <property type="match status" value="1"/>
</dbReference>
<dbReference type="PROSITE" id="PS50088">
    <property type="entry name" value="ANK_REPEAT"/>
    <property type="match status" value="6"/>
</dbReference>
<accession>A0ABD2XIP9</accession>
<feature type="repeat" description="ANK" evidence="3">
    <location>
        <begin position="190"/>
        <end position="222"/>
    </location>
</feature>
<sequence>MFDDEYDAAILDNLRELDRLKSIRDSIDWNVEHERHGFLWQLYPVIRDWEGPPPLNLNDLLRFDEIERLIRDAIAFADHDREDSIGVQFIRCVARTGYRDVPEINEYDEPENNEHDGPRLKRPTPLHYAVTKGRFNCARELFAIYDRFDLNYTDDSGLTHFYAACVSSHEGAVLRFIELGQSPNYPDNAAGDTLLQTSVKAGRLNIAELLLRRGADPSLTNSEGLTALHTICNRGSNDDFAERFFNICEDMRLWVGINVLDKECNSPLHHAVLSGCKTSARALLRRGADPNIMNSYKLTPLHLICYYDKDGTDMLQLFFECCDQNRVALHYDAQDYQSRTPLHYVVEGHHHRIAMTEMLLRGGADPNYADNEGLTPLHIVCKSDASRSSKKTVDLLKVLFETCDEIGRPVFVNVQDKKGNTPLHFAINRVQPNLIAYLLWRGASPNVTNGEGVTALHYALDRRHDPERDLVGGGDARYRILKSKRLKIIELLIKKGRADPNARSRDRSTPLHLIGARPVDRYGLTHRFFRVCQDTGLELDVNARNERGNTALHVAVNWRNRTTVEYLLAHGADPNYTNGQGSMALHCVAHKRDDNVDLACALYELGECFEQPVRVDARDKFGLTPLHVAVMHGNIGVAEFLLRRGADPNARDLYLLTPLHLMCQFYYDDLKPDVFFAVCDDVGKQVRLDERDKRGWTPLQLAVACLLPSMIGALLDRGADLSGFVFPTEWDFDWYGAAWKTTDKEAKLELSTRVASCIEQLQKGGYELAKSDALTLARYVLKRTLINTDPETGRLENSFDEILEGNHNMSETFYESFESNEKY</sequence>
<keyword evidence="1" id="KW-0677">Repeat</keyword>
<dbReference type="PANTHER" id="PTHR24198">
    <property type="entry name" value="ANKYRIN REPEAT AND PROTEIN KINASE DOMAIN-CONTAINING PROTEIN"/>
    <property type="match status" value="1"/>
</dbReference>
<feature type="repeat" description="ANK" evidence="3">
    <location>
        <begin position="621"/>
        <end position="653"/>
    </location>
</feature>
<comment type="caution">
    <text evidence="4">The sequence shown here is derived from an EMBL/GenBank/DDBJ whole genome shotgun (WGS) entry which is preliminary data.</text>
</comment>
<dbReference type="Gene3D" id="1.25.40.20">
    <property type="entry name" value="Ankyrin repeat-containing domain"/>
    <property type="match status" value="4"/>
</dbReference>
<feature type="repeat" description="ANK" evidence="3">
    <location>
        <begin position="337"/>
        <end position="371"/>
    </location>
</feature>